<evidence type="ECO:0000256" key="2">
    <source>
        <dbReference type="ARBA" id="ARBA00006679"/>
    </source>
</evidence>
<feature type="transmembrane region" description="Helical" evidence="7">
    <location>
        <begin position="61"/>
        <end position="78"/>
    </location>
</feature>
<keyword evidence="3" id="KW-1003">Cell membrane</keyword>
<dbReference type="PANTHER" id="PTHR33452:SF1">
    <property type="entry name" value="INNER MEMBRANE PROTEIN YPHA-RELATED"/>
    <property type="match status" value="1"/>
</dbReference>
<keyword evidence="4 7" id="KW-0812">Transmembrane</keyword>
<evidence type="ECO:0000256" key="6">
    <source>
        <dbReference type="ARBA" id="ARBA00023136"/>
    </source>
</evidence>
<dbReference type="EMBL" id="FQWL01000002">
    <property type="protein sequence ID" value="SHG45553.1"/>
    <property type="molecule type" value="Genomic_DNA"/>
</dbReference>
<reference evidence="9" key="1">
    <citation type="submission" date="2016-11" db="EMBL/GenBank/DDBJ databases">
        <authorList>
            <person name="Varghese N."/>
            <person name="Submissions S."/>
        </authorList>
    </citation>
    <scope>NUCLEOTIDE SEQUENCE [LARGE SCALE GENOMIC DNA]</scope>
    <source>
        <strain evidence="9">DSM 22638</strain>
    </source>
</reference>
<keyword evidence="9" id="KW-1185">Reference proteome</keyword>
<proteinExistence type="inferred from homology"/>
<keyword evidence="6 7" id="KW-0472">Membrane</keyword>
<comment type="similarity">
    <text evidence="2">Belongs to the DoxX family.</text>
</comment>
<dbReference type="STRING" id="570519.SAMN04488116_1287"/>
<evidence type="ECO:0000256" key="7">
    <source>
        <dbReference type="SAM" id="Phobius"/>
    </source>
</evidence>
<dbReference type="OrthoDB" id="346004at2"/>
<dbReference type="Pfam" id="PF07681">
    <property type="entry name" value="DoxX"/>
    <property type="match status" value="1"/>
</dbReference>
<dbReference type="AlphaFoldDB" id="A0A1M5JZV5"/>
<gene>
    <name evidence="8" type="ORF">SAMN04488116_1287</name>
</gene>
<dbReference type="RefSeq" id="WP_073177448.1">
    <property type="nucleotide sequence ID" value="NZ_FQWL01000002.1"/>
</dbReference>
<comment type="subcellular location">
    <subcellularLocation>
        <location evidence="1">Cell membrane</location>
        <topology evidence="1">Multi-pass membrane protein</topology>
    </subcellularLocation>
</comment>
<dbReference type="InterPro" id="IPR032808">
    <property type="entry name" value="DoxX"/>
</dbReference>
<sequence>MKNRFSQILSTHSDWSFAIIRWTLGVVIFAHGAQKLLGIWGGHGMSWTVEAWEQWWNVPSLFTYIVIFIESIGALLLFIGFLSRLWAFFIGIIMVVAVLLVHFRWGFFMNWYMQPQSGEGFEYHLLVLAMVLVIVMKGGGKFSLDYYITNRKN</sequence>
<feature type="transmembrane region" description="Helical" evidence="7">
    <location>
        <begin position="85"/>
        <end position="103"/>
    </location>
</feature>
<name>A0A1M5JZV5_9FLAO</name>
<accession>A0A1M5JZV5</accession>
<organism evidence="8 9">
    <name type="scientific">Flagellimonas flava</name>
    <dbReference type="NCBI Taxonomy" id="570519"/>
    <lineage>
        <taxon>Bacteria</taxon>
        <taxon>Pseudomonadati</taxon>
        <taxon>Bacteroidota</taxon>
        <taxon>Flavobacteriia</taxon>
        <taxon>Flavobacteriales</taxon>
        <taxon>Flavobacteriaceae</taxon>
        <taxon>Flagellimonas</taxon>
    </lineage>
</organism>
<protein>
    <submittedName>
        <fullName evidence="8">Putative oxidoreductase</fullName>
    </submittedName>
</protein>
<evidence type="ECO:0000313" key="8">
    <source>
        <dbReference type="EMBL" id="SHG45553.1"/>
    </source>
</evidence>
<dbReference type="PANTHER" id="PTHR33452">
    <property type="entry name" value="OXIDOREDUCTASE CATD-RELATED"/>
    <property type="match status" value="1"/>
</dbReference>
<dbReference type="GO" id="GO:0005886">
    <property type="term" value="C:plasma membrane"/>
    <property type="evidence" value="ECO:0007669"/>
    <property type="project" value="UniProtKB-SubCell"/>
</dbReference>
<evidence type="ECO:0000256" key="3">
    <source>
        <dbReference type="ARBA" id="ARBA00022475"/>
    </source>
</evidence>
<keyword evidence="5 7" id="KW-1133">Transmembrane helix</keyword>
<evidence type="ECO:0000313" key="9">
    <source>
        <dbReference type="Proteomes" id="UP000184532"/>
    </source>
</evidence>
<dbReference type="InterPro" id="IPR051907">
    <property type="entry name" value="DoxX-like_oxidoreductase"/>
</dbReference>
<feature type="transmembrane region" description="Helical" evidence="7">
    <location>
        <begin position="123"/>
        <end position="144"/>
    </location>
</feature>
<evidence type="ECO:0000256" key="5">
    <source>
        <dbReference type="ARBA" id="ARBA00022989"/>
    </source>
</evidence>
<evidence type="ECO:0000256" key="1">
    <source>
        <dbReference type="ARBA" id="ARBA00004651"/>
    </source>
</evidence>
<evidence type="ECO:0000256" key="4">
    <source>
        <dbReference type="ARBA" id="ARBA00022692"/>
    </source>
</evidence>
<feature type="transmembrane region" description="Helical" evidence="7">
    <location>
        <begin position="20"/>
        <end position="41"/>
    </location>
</feature>
<dbReference type="Proteomes" id="UP000184532">
    <property type="component" value="Unassembled WGS sequence"/>
</dbReference>